<keyword evidence="3" id="KW-1185">Reference proteome</keyword>
<accession>A0A238YM16</accession>
<protein>
    <submittedName>
        <fullName evidence="2">Uncharacterized protein</fullName>
    </submittedName>
</protein>
<name>A0A238YM16_9BACT</name>
<evidence type="ECO:0000313" key="3">
    <source>
        <dbReference type="Proteomes" id="UP000198405"/>
    </source>
</evidence>
<keyword evidence="1" id="KW-0472">Membrane</keyword>
<dbReference type="RefSeq" id="WP_089322783.1">
    <property type="nucleotide sequence ID" value="NZ_FZOB01000004.1"/>
</dbReference>
<dbReference type="OrthoDB" id="15571at2"/>
<keyword evidence="1" id="KW-0812">Transmembrane</keyword>
<organism evidence="2 3">
    <name type="scientific">Desulfurobacterium atlanticum</name>
    <dbReference type="NCBI Taxonomy" id="240169"/>
    <lineage>
        <taxon>Bacteria</taxon>
        <taxon>Pseudomonadati</taxon>
        <taxon>Aquificota</taxon>
        <taxon>Aquificia</taxon>
        <taxon>Desulfurobacteriales</taxon>
        <taxon>Desulfurobacteriaceae</taxon>
        <taxon>Desulfurobacterium</taxon>
    </lineage>
</organism>
<gene>
    <name evidence="2" type="ORF">SAMN06265340_10430</name>
</gene>
<evidence type="ECO:0000256" key="1">
    <source>
        <dbReference type="SAM" id="Phobius"/>
    </source>
</evidence>
<reference evidence="3" key="1">
    <citation type="submission" date="2017-06" db="EMBL/GenBank/DDBJ databases">
        <authorList>
            <person name="Varghese N."/>
            <person name="Submissions S."/>
        </authorList>
    </citation>
    <scope>NUCLEOTIDE SEQUENCE [LARGE SCALE GENOMIC DNA]</scope>
    <source>
        <strain evidence="3">DSM 15668</strain>
    </source>
</reference>
<dbReference type="EMBL" id="FZOB01000004">
    <property type="protein sequence ID" value="SNR72195.1"/>
    <property type="molecule type" value="Genomic_DNA"/>
</dbReference>
<keyword evidence="1" id="KW-1133">Transmembrane helix</keyword>
<dbReference type="Proteomes" id="UP000198405">
    <property type="component" value="Unassembled WGS sequence"/>
</dbReference>
<dbReference type="AlphaFoldDB" id="A0A238YM16"/>
<sequence>MFQLLLVSLLILIVMLFLFSLKLYFLIDGFSTKLKEIDTRLLKIEKEHFEVKTRLEQMDNQFKMTLQKLKQLQGD</sequence>
<feature type="transmembrane region" description="Helical" evidence="1">
    <location>
        <begin position="6"/>
        <end position="27"/>
    </location>
</feature>
<proteinExistence type="predicted"/>
<evidence type="ECO:0000313" key="2">
    <source>
        <dbReference type="EMBL" id="SNR72195.1"/>
    </source>
</evidence>